<sequence>AAGFIMNVVLLYAIRRFTKKSLGTYKHLLTIFAAYDTYLVLLHAVLKPKVVIKPPTFGVVSDDVLESRRATSFFCACFTVPFTLMNIHFVYRFWSVSRPHLIPIFSEKKFILFLCSTSVGGLVIWYLLCVYCLTGEIDEVGTVILREAYDERYGKIIDDGWIVMDWVSIVVFNPRVFFAMVCFDIIMAGSFTLAATLACFTFYHIKTTQTFSAQAHSLQLKLFIAVCAQTFVPLVFVYIPYACAINFPFFGIPIFLVDDLCMTLTACFPAWDAVIMIGLMKDYRQAF</sequence>
<name>A0AAV5VUZ4_9BILA</name>
<dbReference type="Pfam" id="PF10326">
    <property type="entry name" value="7TM_GPCR_Str"/>
    <property type="match status" value="1"/>
</dbReference>
<feature type="transmembrane region" description="Helical" evidence="1">
    <location>
        <begin position="25"/>
        <end position="46"/>
    </location>
</feature>
<proteinExistence type="predicted"/>
<feature type="transmembrane region" description="Helical" evidence="1">
    <location>
        <begin position="70"/>
        <end position="89"/>
    </location>
</feature>
<dbReference type="SUPFAM" id="SSF81321">
    <property type="entry name" value="Family A G protein-coupled receptor-like"/>
    <property type="match status" value="1"/>
</dbReference>
<dbReference type="InterPro" id="IPR019423">
    <property type="entry name" value="7TM_GPCR_serpentine_rcpt_Srj"/>
</dbReference>
<evidence type="ECO:0000256" key="1">
    <source>
        <dbReference type="SAM" id="Phobius"/>
    </source>
</evidence>
<accession>A0AAV5VUZ4</accession>
<dbReference type="PANTHER" id="PTHR45907:SF16">
    <property type="entry name" value="SERPENTINE RECEPTOR, CLASS J"/>
    <property type="match status" value="1"/>
</dbReference>
<keyword evidence="3" id="KW-1185">Reference proteome</keyword>
<reference evidence="2" key="1">
    <citation type="submission" date="2023-10" db="EMBL/GenBank/DDBJ databases">
        <title>Genome assembly of Pristionchus species.</title>
        <authorList>
            <person name="Yoshida K."/>
            <person name="Sommer R.J."/>
        </authorList>
    </citation>
    <scope>NUCLEOTIDE SEQUENCE</scope>
    <source>
        <strain evidence="2">RS5133</strain>
    </source>
</reference>
<feature type="transmembrane region" description="Helical" evidence="1">
    <location>
        <begin position="247"/>
        <end position="271"/>
    </location>
</feature>
<dbReference type="EMBL" id="BTSY01000004">
    <property type="protein sequence ID" value="GMT21579.1"/>
    <property type="molecule type" value="Genomic_DNA"/>
</dbReference>
<protein>
    <recommendedName>
        <fullName evidence="4">G protein-coupled receptor</fullName>
    </recommendedName>
</protein>
<gene>
    <name evidence="2" type="ORF">PFISCL1PPCAC_12876</name>
</gene>
<feature type="transmembrane region" description="Helical" evidence="1">
    <location>
        <begin position="176"/>
        <end position="202"/>
    </location>
</feature>
<keyword evidence="1" id="KW-0472">Membrane</keyword>
<dbReference type="Proteomes" id="UP001432322">
    <property type="component" value="Unassembled WGS sequence"/>
</dbReference>
<evidence type="ECO:0000313" key="3">
    <source>
        <dbReference type="Proteomes" id="UP001432322"/>
    </source>
</evidence>
<feature type="non-terminal residue" evidence="2">
    <location>
        <position position="287"/>
    </location>
</feature>
<feature type="transmembrane region" description="Helical" evidence="1">
    <location>
        <begin position="110"/>
        <end position="128"/>
    </location>
</feature>
<evidence type="ECO:0008006" key="4">
    <source>
        <dbReference type="Google" id="ProtNLM"/>
    </source>
</evidence>
<dbReference type="AlphaFoldDB" id="A0AAV5VUZ4"/>
<evidence type="ECO:0000313" key="2">
    <source>
        <dbReference type="EMBL" id="GMT21579.1"/>
    </source>
</evidence>
<keyword evidence="1" id="KW-0812">Transmembrane</keyword>
<dbReference type="PANTHER" id="PTHR45907">
    <property type="entry name" value="SERPENTINE RECEPTOR, CLASS J"/>
    <property type="match status" value="1"/>
</dbReference>
<organism evidence="2 3">
    <name type="scientific">Pristionchus fissidentatus</name>
    <dbReference type="NCBI Taxonomy" id="1538716"/>
    <lineage>
        <taxon>Eukaryota</taxon>
        <taxon>Metazoa</taxon>
        <taxon>Ecdysozoa</taxon>
        <taxon>Nematoda</taxon>
        <taxon>Chromadorea</taxon>
        <taxon>Rhabditida</taxon>
        <taxon>Rhabditina</taxon>
        <taxon>Diplogasteromorpha</taxon>
        <taxon>Diplogasteroidea</taxon>
        <taxon>Neodiplogasteridae</taxon>
        <taxon>Pristionchus</taxon>
    </lineage>
</organism>
<feature type="transmembrane region" description="Helical" evidence="1">
    <location>
        <begin position="222"/>
        <end position="241"/>
    </location>
</feature>
<dbReference type="InterPro" id="IPR019428">
    <property type="entry name" value="7TM_GPCR_serpentine_rcpt_Str"/>
</dbReference>
<keyword evidence="1" id="KW-1133">Transmembrane helix</keyword>
<feature type="non-terminal residue" evidence="2">
    <location>
        <position position="1"/>
    </location>
</feature>
<comment type="caution">
    <text evidence="2">The sequence shown here is derived from an EMBL/GenBank/DDBJ whole genome shotgun (WGS) entry which is preliminary data.</text>
</comment>